<protein>
    <submittedName>
        <fullName evidence="1">DUF935 domain-containing protein</fullName>
    </submittedName>
</protein>
<dbReference type="AlphaFoldDB" id="A0A371X3L3"/>
<dbReference type="OrthoDB" id="9797300at2"/>
<evidence type="ECO:0000313" key="2">
    <source>
        <dbReference type="Proteomes" id="UP000264310"/>
    </source>
</evidence>
<dbReference type="Pfam" id="PF06074">
    <property type="entry name" value="Portal_Mu"/>
    <property type="match status" value="1"/>
</dbReference>
<comment type="caution">
    <text evidence="1">The sequence shown here is derived from an EMBL/GenBank/DDBJ whole genome shotgun (WGS) entry which is preliminary data.</text>
</comment>
<name>A0A371X3L3_9HYPH</name>
<reference evidence="1 2" key="1">
    <citation type="submission" date="2018-08" db="EMBL/GenBank/DDBJ databases">
        <title>Fulvimarina sp. 85, whole genome shotgun sequence.</title>
        <authorList>
            <person name="Tuo L."/>
        </authorList>
    </citation>
    <scope>NUCLEOTIDE SEQUENCE [LARGE SCALE GENOMIC DNA]</scope>
    <source>
        <strain evidence="1 2">85</strain>
    </source>
</reference>
<dbReference type="InterPro" id="IPR009279">
    <property type="entry name" value="Portal_Mu"/>
</dbReference>
<accession>A0A371X3L3</accession>
<gene>
    <name evidence="1" type="ORF">DYI37_11455</name>
</gene>
<dbReference type="EMBL" id="QURL01000004">
    <property type="protein sequence ID" value="RFC63614.1"/>
    <property type="molecule type" value="Genomic_DNA"/>
</dbReference>
<evidence type="ECO:0000313" key="1">
    <source>
        <dbReference type="EMBL" id="RFC63614.1"/>
    </source>
</evidence>
<proteinExistence type="predicted"/>
<sequence length="537" mass="58833">MMAILDQYGKPIKSAELKKPAAGPTLGGVRQVITGHPADGLTPRRLAAIHQAAADGDPLRYLELAEDIEERDLHYLGVMATRKRAVAQLPITVKAASDSAEHKKHAAHVQSWIDDEVLQDSLFDMLDAIGKGFSVLEVEWRYHRGHLCPRDFTWRPQSWFEFDRLDGETVLLRDGTGGEILEPHRFLIHRHKSKSGLTIRSGLARVASWAWMYKAFTLRDWAIFTQNFGMPIRVGKYGPNASEEEKDVLWRAVSQIAGDCAAIIPDGMVIEFTEVGAKTSSSKLYEDRVDWFDRQISKAVLGQTTTTDAVSGGHAVAKEHRLVQEDIERADAKMVSGTINTQLVPNIVAFEFGPQDVYPKVSIGRPDEVELGEFAEAFAKLAPLGLTAPASYLRSRMQIPEAKGDEEMVGGRAPAPSPMAGLDFQEPGSAGGTTRPSLPARPSGIERMLASRQSRQDGEQLIDRMTRRIEDEAAGAIAGLAGEIRSVLEQSGDLREAVDKLSRMNLDPAALSEAMGRALALSHLCGQAALMDELDGR</sequence>
<keyword evidence="2" id="KW-1185">Reference proteome</keyword>
<organism evidence="1 2">
    <name type="scientific">Fulvimarina endophytica</name>
    <dbReference type="NCBI Taxonomy" id="2293836"/>
    <lineage>
        <taxon>Bacteria</taxon>
        <taxon>Pseudomonadati</taxon>
        <taxon>Pseudomonadota</taxon>
        <taxon>Alphaproteobacteria</taxon>
        <taxon>Hyphomicrobiales</taxon>
        <taxon>Aurantimonadaceae</taxon>
        <taxon>Fulvimarina</taxon>
    </lineage>
</organism>
<dbReference type="Proteomes" id="UP000264310">
    <property type="component" value="Unassembled WGS sequence"/>
</dbReference>